<dbReference type="RefSeq" id="WP_117643932.1">
    <property type="nucleotide sequence ID" value="NZ_CP047129.1"/>
</dbReference>
<evidence type="ECO:0000313" key="1">
    <source>
        <dbReference type="EMBL" id="QHB62653.1"/>
    </source>
</evidence>
<reference evidence="1 2" key="1">
    <citation type="submission" date="2019-12" db="EMBL/GenBank/DDBJ databases">
        <title>Draft Genome Sequence of Bifidobacterium adolescentis ZJ2.</title>
        <authorList>
            <person name="Jin Z."/>
        </authorList>
    </citation>
    <scope>NUCLEOTIDE SEQUENCE [LARGE SCALE GENOMIC DNA]</scope>
    <source>
        <strain evidence="1 2">ZJ2</strain>
    </source>
</reference>
<gene>
    <name evidence="1" type="ORF">F3K97_04815</name>
</gene>
<protein>
    <submittedName>
        <fullName evidence="1">Uncharacterized protein</fullName>
    </submittedName>
</protein>
<name>A0A6I6QY60_BIFAD</name>
<sequence length="219" mass="23470">MAMQEISDETRVIEPVGVVKPMPLDVPRVNGFRQGYEPAAAERLVADLKGRLATQTRFADEYRSALDKARGDIRGAEARIDDLKHQVAELRHTADSPFEAAGKAGQALLDAARAQGAKALEESKARAKAITDEAEMNARLTVEQAKAREKEISEAAAKTLADAKEHAAELERRNRDACVARTRAADEAVARAADARAKATAMLDSLSGSLADLKAGLKA</sequence>
<dbReference type="Proteomes" id="UP000464884">
    <property type="component" value="Chromosome"/>
</dbReference>
<organism evidence="1 2">
    <name type="scientific">Bifidobacterium adolescentis</name>
    <dbReference type="NCBI Taxonomy" id="1680"/>
    <lineage>
        <taxon>Bacteria</taxon>
        <taxon>Bacillati</taxon>
        <taxon>Actinomycetota</taxon>
        <taxon>Actinomycetes</taxon>
        <taxon>Bifidobacteriales</taxon>
        <taxon>Bifidobacteriaceae</taxon>
        <taxon>Bifidobacterium</taxon>
    </lineage>
</organism>
<evidence type="ECO:0000313" key="2">
    <source>
        <dbReference type="Proteomes" id="UP000464884"/>
    </source>
</evidence>
<dbReference type="EMBL" id="CP047129">
    <property type="protein sequence ID" value="QHB62653.1"/>
    <property type="molecule type" value="Genomic_DNA"/>
</dbReference>
<proteinExistence type="predicted"/>
<dbReference type="AlphaFoldDB" id="A0A6I6QY60"/>
<accession>A0A6I6QY60</accession>